<comment type="caution">
    <text evidence="8">The sequence shown here is derived from an EMBL/GenBank/DDBJ whole genome shotgun (WGS) entry which is preliminary data.</text>
</comment>
<keyword evidence="6" id="KW-0046">Antibiotic resistance</keyword>
<protein>
    <submittedName>
        <fullName evidence="8">ATP-binding cassette domain-containing protein</fullName>
    </submittedName>
</protein>
<evidence type="ECO:0000256" key="6">
    <source>
        <dbReference type="ARBA" id="ARBA00023251"/>
    </source>
</evidence>
<dbReference type="InterPro" id="IPR003439">
    <property type="entry name" value="ABC_transporter-like_ATP-bd"/>
</dbReference>
<dbReference type="PANTHER" id="PTHR42711">
    <property type="entry name" value="ABC TRANSPORTER ATP-BINDING PROTEIN"/>
    <property type="match status" value="1"/>
</dbReference>
<keyword evidence="5 8" id="KW-0067">ATP-binding</keyword>
<accession>A0ABT5TZN8</accession>
<evidence type="ECO:0000256" key="4">
    <source>
        <dbReference type="ARBA" id="ARBA00022741"/>
    </source>
</evidence>
<sequence length="51" mass="5226">MISVAGVCKTYRTARGPVTALDDVSLEVSKGEIFGVVGQSGAGKSTLIRTV</sequence>
<dbReference type="EMBL" id="JARACI010001116">
    <property type="protein sequence ID" value="MDD9207511.1"/>
    <property type="molecule type" value="Genomic_DNA"/>
</dbReference>
<evidence type="ECO:0000256" key="2">
    <source>
        <dbReference type="ARBA" id="ARBA00005417"/>
    </source>
</evidence>
<evidence type="ECO:0000313" key="8">
    <source>
        <dbReference type="EMBL" id="MDD9207511.1"/>
    </source>
</evidence>
<gene>
    <name evidence="8" type="ORF">PU560_13705</name>
</gene>
<keyword evidence="4" id="KW-0547">Nucleotide-binding</keyword>
<dbReference type="Pfam" id="PF00005">
    <property type="entry name" value="ABC_tran"/>
    <property type="match status" value="1"/>
</dbReference>
<organism evidence="8 9">
    <name type="scientific">Georgenia halotolerans</name>
    <dbReference type="NCBI Taxonomy" id="3028317"/>
    <lineage>
        <taxon>Bacteria</taxon>
        <taxon>Bacillati</taxon>
        <taxon>Actinomycetota</taxon>
        <taxon>Actinomycetes</taxon>
        <taxon>Micrococcales</taxon>
        <taxon>Bogoriellaceae</taxon>
        <taxon>Georgenia</taxon>
    </lineage>
</organism>
<comment type="subcellular location">
    <subcellularLocation>
        <location evidence="1">Cell membrane</location>
        <topology evidence="1">Peripheral membrane protein</topology>
    </subcellularLocation>
</comment>
<comment type="similarity">
    <text evidence="2">Belongs to the ABC transporter superfamily.</text>
</comment>
<dbReference type="InterPro" id="IPR027417">
    <property type="entry name" value="P-loop_NTPase"/>
</dbReference>
<evidence type="ECO:0000313" key="9">
    <source>
        <dbReference type="Proteomes" id="UP001165561"/>
    </source>
</evidence>
<reference evidence="8" key="1">
    <citation type="submission" date="2023-02" db="EMBL/GenBank/DDBJ databases">
        <title>Georgenia sp.10Sc9-8, isolated from a soil sample collected from the Taklamakan desert.</title>
        <authorList>
            <person name="Liu S."/>
        </authorList>
    </citation>
    <scope>NUCLEOTIDE SEQUENCE</scope>
    <source>
        <strain evidence="8">10Sc9-8</strain>
    </source>
</reference>
<dbReference type="SUPFAM" id="SSF52540">
    <property type="entry name" value="P-loop containing nucleoside triphosphate hydrolases"/>
    <property type="match status" value="1"/>
</dbReference>
<evidence type="ECO:0000259" key="7">
    <source>
        <dbReference type="Pfam" id="PF00005"/>
    </source>
</evidence>
<evidence type="ECO:0000256" key="1">
    <source>
        <dbReference type="ARBA" id="ARBA00004202"/>
    </source>
</evidence>
<dbReference type="Gene3D" id="3.40.50.300">
    <property type="entry name" value="P-loop containing nucleotide triphosphate hydrolases"/>
    <property type="match status" value="1"/>
</dbReference>
<dbReference type="Proteomes" id="UP001165561">
    <property type="component" value="Unassembled WGS sequence"/>
</dbReference>
<feature type="domain" description="ABC transporter" evidence="7">
    <location>
        <begin position="21"/>
        <end position="50"/>
    </location>
</feature>
<keyword evidence="9" id="KW-1185">Reference proteome</keyword>
<proteinExistence type="inferred from homology"/>
<dbReference type="GO" id="GO:0005524">
    <property type="term" value="F:ATP binding"/>
    <property type="evidence" value="ECO:0007669"/>
    <property type="project" value="UniProtKB-KW"/>
</dbReference>
<evidence type="ECO:0000256" key="3">
    <source>
        <dbReference type="ARBA" id="ARBA00022448"/>
    </source>
</evidence>
<name>A0ABT5TZN8_9MICO</name>
<feature type="non-terminal residue" evidence="8">
    <location>
        <position position="51"/>
    </location>
</feature>
<evidence type="ECO:0000256" key="5">
    <source>
        <dbReference type="ARBA" id="ARBA00022840"/>
    </source>
</evidence>
<keyword evidence="3" id="KW-0813">Transport</keyword>
<dbReference type="InterPro" id="IPR050763">
    <property type="entry name" value="ABC_transporter_ATP-binding"/>
</dbReference>
<dbReference type="PANTHER" id="PTHR42711:SF5">
    <property type="entry name" value="ABC TRANSPORTER ATP-BINDING PROTEIN NATA"/>
    <property type="match status" value="1"/>
</dbReference>